<sequence length="554" mass="62213">MEMTTYLSPLIKLPLWKEINKCADNCSGHGQCYQGVCFCEVQFSGGSCTDPNLSYFIAFSSIFYIISAISLVQLLVCIKSEFCRMKTPSVVKACRVTTQKALYVLISIATAIRGFYFSSPVVFIFQGLVRNNSAVQWTSSLLSAYYPLLLTGSSLIVCFWAEIFHLRNLRLDKPRFLNKSFLGFLAFNVITYSLLLAELVLLQLDIHNECEKIFFTRIFNGLFAFLIVVVVVFFLIYGVQMYFKMHGGFAEGSLAPPDTSQLSQSRFGLISHALLLLVTVAFIISDELGTFWKDKIPVLSRNFYDVMFRVVEMGVALWFPCALWNCVRPEELWILNPQNILKKLESEAEASKVKSYTHIFPLREGTEKTDSSVGAEKAVECWICYDTERQDAGPLIQPCQCRGDVASVHHDCLKKWLVESSENTDNMKCKVCNDQYNLEQGTVWLPQGLTSRQWFQTVTIGTLMGSCVGGACVVVRTFDNVPIRTASVGGALLVVLVCFRLLSFHIVTAYQRAKFTSVNILAKKQVDITQNDVVILHEQDSEGPVGVHLPTLVP</sequence>
<protein>
    <submittedName>
        <fullName evidence="9 10">Uncharacterized protein LOC106472726 isoform X1</fullName>
    </submittedName>
</protein>
<evidence type="ECO:0000259" key="7">
    <source>
        <dbReference type="PROSITE" id="PS51292"/>
    </source>
</evidence>
<dbReference type="GeneID" id="106472726"/>
<dbReference type="InterPro" id="IPR001841">
    <property type="entry name" value="Znf_RING"/>
</dbReference>
<feature type="transmembrane region" description="Helical" evidence="5">
    <location>
        <begin position="102"/>
        <end position="125"/>
    </location>
</feature>
<evidence type="ECO:0000259" key="6">
    <source>
        <dbReference type="PROSITE" id="PS50089"/>
    </source>
</evidence>
<gene>
    <name evidence="9 10 11" type="primary">LOC106472726</name>
</gene>
<dbReference type="PANTHER" id="PTHR20893">
    <property type="entry name" value="LD08641P"/>
    <property type="match status" value="1"/>
</dbReference>
<dbReference type="CDD" id="cd16495">
    <property type="entry name" value="RING_CH-C4HC3_MARCH"/>
    <property type="match status" value="1"/>
</dbReference>
<feature type="domain" description="RING-CH-type" evidence="7">
    <location>
        <begin position="373"/>
        <end position="439"/>
    </location>
</feature>
<dbReference type="Gene3D" id="3.30.40.10">
    <property type="entry name" value="Zinc/RING finger domain, C3HC4 (zinc finger)"/>
    <property type="match status" value="1"/>
</dbReference>
<reference evidence="9 10" key="1">
    <citation type="submission" date="2025-05" db="UniProtKB">
        <authorList>
            <consortium name="RefSeq"/>
        </authorList>
    </citation>
    <scope>IDENTIFICATION</scope>
    <source>
        <tissue evidence="9 10">Muscle</tissue>
    </source>
</reference>
<evidence type="ECO:0000256" key="1">
    <source>
        <dbReference type="ARBA" id="ARBA00022723"/>
    </source>
</evidence>
<feature type="domain" description="RING-type" evidence="6">
    <location>
        <begin position="381"/>
        <end position="433"/>
    </location>
</feature>
<name>A0ABM1TM71_LIMPO</name>
<dbReference type="Gene3D" id="2.10.25.10">
    <property type="entry name" value="Laminin"/>
    <property type="match status" value="1"/>
</dbReference>
<dbReference type="InterPro" id="IPR011016">
    <property type="entry name" value="Znf_RING-CH"/>
</dbReference>
<dbReference type="InterPro" id="IPR013083">
    <property type="entry name" value="Znf_RING/FYVE/PHD"/>
</dbReference>
<organism evidence="8 11">
    <name type="scientific">Limulus polyphemus</name>
    <name type="common">Atlantic horseshoe crab</name>
    <dbReference type="NCBI Taxonomy" id="6850"/>
    <lineage>
        <taxon>Eukaryota</taxon>
        <taxon>Metazoa</taxon>
        <taxon>Ecdysozoa</taxon>
        <taxon>Arthropoda</taxon>
        <taxon>Chelicerata</taxon>
        <taxon>Merostomata</taxon>
        <taxon>Xiphosura</taxon>
        <taxon>Limulidae</taxon>
        <taxon>Limulus</taxon>
    </lineage>
</organism>
<dbReference type="Proteomes" id="UP000694941">
    <property type="component" value="Unplaced"/>
</dbReference>
<keyword evidence="3" id="KW-0862">Zinc</keyword>
<dbReference type="Pfam" id="PF12906">
    <property type="entry name" value="RINGv"/>
    <property type="match status" value="1"/>
</dbReference>
<dbReference type="RefSeq" id="XP_022256977.1">
    <property type="nucleotide sequence ID" value="XM_022401269.1"/>
</dbReference>
<evidence type="ECO:0000256" key="2">
    <source>
        <dbReference type="ARBA" id="ARBA00022771"/>
    </source>
</evidence>
<dbReference type="PROSITE" id="PS51292">
    <property type="entry name" value="ZF_RING_CH"/>
    <property type="match status" value="1"/>
</dbReference>
<feature type="transmembrane region" description="Helical" evidence="5">
    <location>
        <begin position="267"/>
        <end position="286"/>
    </location>
</feature>
<evidence type="ECO:0000313" key="9">
    <source>
        <dbReference type="RefSeq" id="XP_022256975.1"/>
    </source>
</evidence>
<feature type="transmembrane region" description="Helical" evidence="5">
    <location>
        <begin position="214"/>
        <end position="237"/>
    </location>
</feature>
<dbReference type="SMART" id="SM00744">
    <property type="entry name" value="RINGv"/>
    <property type="match status" value="1"/>
</dbReference>
<evidence type="ECO:0000256" key="4">
    <source>
        <dbReference type="PROSITE-ProRule" id="PRU00175"/>
    </source>
</evidence>
<dbReference type="PROSITE" id="PS50089">
    <property type="entry name" value="ZF_RING_2"/>
    <property type="match status" value="1"/>
</dbReference>
<keyword evidence="5" id="KW-0812">Transmembrane</keyword>
<accession>A0ABM1TM71</accession>
<keyword evidence="5" id="KW-1133">Transmembrane helix</keyword>
<dbReference type="RefSeq" id="XP_022256976.1">
    <property type="nucleotide sequence ID" value="XM_022401268.1"/>
</dbReference>
<evidence type="ECO:0000313" key="8">
    <source>
        <dbReference type="Proteomes" id="UP000694941"/>
    </source>
</evidence>
<evidence type="ECO:0000313" key="10">
    <source>
        <dbReference type="RefSeq" id="XP_022256976.1"/>
    </source>
</evidence>
<evidence type="ECO:0000313" key="11">
    <source>
        <dbReference type="RefSeq" id="XP_022256977.1"/>
    </source>
</evidence>
<feature type="transmembrane region" description="Helical" evidence="5">
    <location>
        <begin position="145"/>
        <end position="164"/>
    </location>
</feature>
<proteinExistence type="predicted"/>
<keyword evidence="8" id="KW-1185">Reference proteome</keyword>
<feature type="transmembrane region" description="Helical" evidence="5">
    <location>
        <begin position="53"/>
        <end position="76"/>
    </location>
</feature>
<dbReference type="PANTHER" id="PTHR20893:SF2">
    <property type="entry name" value="LD08641P"/>
    <property type="match status" value="1"/>
</dbReference>
<feature type="transmembrane region" description="Helical" evidence="5">
    <location>
        <begin position="454"/>
        <end position="478"/>
    </location>
</feature>
<dbReference type="RefSeq" id="XP_022256975.1">
    <property type="nucleotide sequence ID" value="XM_022401267.1"/>
</dbReference>
<keyword evidence="1" id="KW-0479">Metal-binding</keyword>
<feature type="transmembrane region" description="Helical" evidence="5">
    <location>
        <begin position="490"/>
        <end position="510"/>
    </location>
</feature>
<feature type="transmembrane region" description="Helical" evidence="5">
    <location>
        <begin position="176"/>
        <end position="202"/>
    </location>
</feature>
<keyword evidence="2 4" id="KW-0863">Zinc-finger</keyword>
<keyword evidence="5" id="KW-0472">Membrane</keyword>
<dbReference type="SUPFAM" id="SSF57850">
    <property type="entry name" value="RING/U-box"/>
    <property type="match status" value="1"/>
</dbReference>
<evidence type="ECO:0000256" key="3">
    <source>
        <dbReference type="ARBA" id="ARBA00022833"/>
    </source>
</evidence>
<evidence type="ECO:0000256" key="5">
    <source>
        <dbReference type="SAM" id="Phobius"/>
    </source>
</evidence>